<feature type="region of interest" description="Disordered" evidence="1">
    <location>
        <begin position="139"/>
        <end position="170"/>
    </location>
</feature>
<comment type="caution">
    <text evidence="2">The sequence shown here is derived from an EMBL/GenBank/DDBJ whole genome shotgun (WGS) entry which is preliminary data.</text>
</comment>
<proteinExistence type="predicted"/>
<evidence type="ECO:0000256" key="1">
    <source>
        <dbReference type="SAM" id="MobiDB-lite"/>
    </source>
</evidence>
<accession>A0AAD3D3M4</accession>
<dbReference type="AlphaFoldDB" id="A0AAD3D3M4"/>
<dbReference type="Proteomes" id="UP001054902">
    <property type="component" value="Unassembled WGS sequence"/>
</dbReference>
<evidence type="ECO:0000313" key="2">
    <source>
        <dbReference type="EMBL" id="GFH56151.1"/>
    </source>
</evidence>
<keyword evidence="3" id="KW-1185">Reference proteome</keyword>
<gene>
    <name evidence="2" type="ORF">CTEN210_12627</name>
</gene>
<protein>
    <submittedName>
        <fullName evidence="2">Uncharacterized protein</fullName>
    </submittedName>
</protein>
<evidence type="ECO:0000313" key="3">
    <source>
        <dbReference type="Proteomes" id="UP001054902"/>
    </source>
</evidence>
<reference evidence="2 3" key="1">
    <citation type="journal article" date="2021" name="Sci. Rep.">
        <title>The genome of the diatom Chaetoceros tenuissimus carries an ancient integrated fragment of an extant virus.</title>
        <authorList>
            <person name="Hongo Y."/>
            <person name="Kimura K."/>
            <person name="Takaki Y."/>
            <person name="Yoshida Y."/>
            <person name="Baba S."/>
            <person name="Kobayashi G."/>
            <person name="Nagasaki K."/>
            <person name="Hano T."/>
            <person name="Tomaru Y."/>
        </authorList>
    </citation>
    <scope>NUCLEOTIDE SEQUENCE [LARGE SCALE GENOMIC DNA]</scope>
    <source>
        <strain evidence="2 3">NIES-3715</strain>
    </source>
</reference>
<sequence length="170" mass="18370">MSASLINVLKKVPAPLFGTAATAVQFGAKKAASAPRYAQWGVPLVAGGLWFVWPAVDEEWKQSIGFGSAPAEAAKPEEKAEGEAKPAIVVELSEEAKEKIEKAYVVETVELTDEEKAVMKAVSKGDFAALEKDWDAFSEKAMIPGDGDDDDDDDDDDEDDDDEDEDEDDE</sequence>
<feature type="compositionally biased region" description="Acidic residues" evidence="1">
    <location>
        <begin position="146"/>
        <end position="170"/>
    </location>
</feature>
<dbReference type="EMBL" id="BLLK01000051">
    <property type="protein sequence ID" value="GFH56151.1"/>
    <property type="molecule type" value="Genomic_DNA"/>
</dbReference>
<organism evidence="2 3">
    <name type="scientific">Chaetoceros tenuissimus</name>
    <dbReference type="NCBI Taxonomy" id="426638"/>
    <lineage>
        <taxon>Eukaryota</taxon>
        <taxon>Sar</taxon>
        <taxon>Stramenopiles</taxon>
        <taxon>Ochrophyta</taxon>
        <taxon>Bacillariophyta</taxon>
        <taxon>Coscinodiscophyceae</taxon>
        <taxon>Chaetocerotophycidae</taxon>
        <taxon>Chaetocerotales</taxon>
        <taxon>Chaetocerotaceae</taxon>
        <taxon>Chaetoceros</taxon>
    </lineage>
</organism>
<name>A0AAD3D3M4_9STRA</name>